<evidence type="ECO:0000313" key="2">
    <source>
        <dbReference type="Proteomes" id="UP001619887"/>
    </source>
</evidence>
<name>A0ABD2H375_PAGBO</name>
<dbReference type="Proteomes" id="UP001619887">
    <property type="component" value="Unassembled WGS sequence"/>
</dbReference>
<gene>
    <name evidence="1" type="ORF">OYC64_015152</name>
</gene>
<comment type="caution">
    <text evidence="1">The sequence shown here is derived from an EMBL/GenBank/DDBJ whole genome shotgun (WGS) entry which is preliminary data.</text>
</comment>
<organism evidence="1 2">
    <name type="scientific">Pagothenia borchgrevinki</name>
    <name type="common">Bald rockcod</name>
    <name type="synonym">Trematomus borchgrevinki</name>
    <dbReference type="NCBI Taxonomy" id="8213"/>
    <lineage>
        <taxon>Eukaryota</taxon>
        <taxon>Metazoa</taxon>
        <taxon>Chordata</taxon>
        <taxon>Craniata</taxon>
        <taxon>Vertebrata</taxon>
        <taxon>Euteleostomi</taxon>
        <taxon>Actinopterygii</taxon>
        <taxon>Neopterygii</taxon>
        <taxon>Teleostei</taxon>
        <taxon>Neoteleostei</taxon>
        <taxon>Acanthomorphata</taxon>
        <taxon>Eupercaria</taxon>
        <taxon>Perciformes</taxon>
        <taxon>Notothenioidei</taxon>
        <taxon>Nototheniidae</taxon>
        <taxon>Pagothenia</taxon>
    </lineage>
</organism>
<accession>A0ABD2H375</accession>
<proteinExistence type="predicted"/>
<evidence type="ECO:0000313" key="1">
    <source>
        <dbReference type="EMBL" id="KAL3060749.1"/>
    </source>
</evidence>
<reference evidence="1 2" key="2">
    <citation type="journal article" date="2024" name="G3 (Bethesda)">
        <title>The genome of the cryopelagic Antarctic bald notothen, Trematomus borchgrevinki.</title>
        <authorList>
            <person name="Rayamajhi N."/>
            <person name="Rivera-Colon A.G."/>
            <person name="Minhas B.F."/>
            <person name="Cheng C.C."/>
            <person name="Catchen J.M."/>
        </authorList>
    </citation>
    <scope>NUCLEOTIDE SEQUENCE [LARGE SCALE GENOMIC DNA]</scope>
    <source>
        <strain evidence="1">AGRC-2024</strain>
    </source>
</reference>
<protein>
    <submittedName>
        <fullName evidence="1">Uncharacterized protein</fullName>
    </submittedName>
</protein>
<keyword evidence="2" id="KW-1185">Reference proteome</keyword>
<reference evidence="1 2" key="1">
    <citation type="journal article" date="2022" name="G3 (Bethesda)">
        <title>Evaluating Illumina-, Nanopore-, and PacBio-based genome assembly strategies with the bald notothen, Trematomus borchgrevinki.</title>
        <authorList>
            <person name="Rayamajhi N."/>
            <person name="Cheng C.C."/>
            <person name="Catchen J.M."/>
        </authorList>
    </citation>
    <scope>NUCLEOTIDE SEQUENCE [LARGE SCALE GENOMIC DNA]</scope>
    <source>
        <strain evidence="1">AGRC-2024</strain>
    </source>
</reference>
<sequence length="176" mass="19551">MPSRVPRPPPLYVMLSLADCEPLLLHSITPHMSQQHHPSHVPTASPLTCPNSITPHMSQQHHPSHVPTASPLTCPNSITPHMSQQHHPSHVPTASPLTCPNSTSLQRNVQDLKINSTFNRLYIQVGCREPAEVKPDTRNAPSAKHWNMNKKIRTAHLDTWSAVTCPKIVSLQRSVL</sequence>
<dbReference type="EMBL" id="JBIYXZ010002073">
    <property type="protein sequence ID" value="KAL3060749.1"/>
    <property type="molecule type" value="Genomic_DNA"/>
</dbReference>
<dbReference type="AlphaFoldDB" id="A0ABD2H375"/>